<keyword evidence="2" id="KW-1185">Reference proteome</keyword>
<organism evidence="1 2">
    <name type="scientific">Quercus suber</name>
    <name type="common">Cork oak</name>
    <dbReference type="NCBI Taxonomy" id="58331"/>
    <lineage>
        <taxon>Eukaryota</taxon>
        <taxon>Viridiplantae</taxon>
        <taxon>Streptophyta</taxon>
        <taxon>Embryophyta</taxon>
        <taxon>Tracheophyta</taxon>
        <taxon>Spermatophyta</taxon>
        <taxon>Magnoliopsida</taxon>
        <taxon>eudicotyledons</taxon>
        <taxon>Gunneridae</taxon>
        <taxon>Pentapetalae</taxon>
        <taxon>rosids</taxon>
        <taxon>fabids</taxon>
        <taxon>Fagales</taxon>
        <taxon>Fagaceae</taxon>
        <taxon>Quercus</taxon>
    </lineage>
</organism>
<dbReference type="Proteomes" id="UP000237347">
    <property type="component" value="Unassembled WGS sequence"/>
</dbReference>
<gene>
    <name evidence="1" type="ORF">CFP56_040533</name>
</gene>
<evidence type="ECO:0000313" key="1">
    <source>
        <dbReference type="EMBL" id="KAK7851922.1"/>
    </source>
</evidence>
<accession>A0AAW0LLX0</accession>
<sequence length="13" mass="1472">MPLTITQIVLNQT</sequence>
<comment type="caution">
    <text evidence="1">The sequence shown here is derived from an EMBL/GenBank/DDBJ whole genome shotgun (WGS) entry which is preliminary data.</text>
</comment>
<dbReference type="EMBL" id="PKMF04000081">
    <property type="protein sequence ID" value="KAK7851922.1"/>
    <property type="molecule type" value="Genomic_DNA"/>
</dbReference>
<protein>
    <submittedName>
        <fullName evidence="1">Uncharacterized protein</fullName>
    </submittedName>
</protein>
<evidence type="ECO:0000313" key="2">
    <source>
        <dbReference type="Proteomes" id="UP000237347"/>
    </source>
</evidence>
<name>A0AAW0LLX0_QUESU</name>
<proteinExistence type="predicted"/>
<reference evidence="1 2" key="1">
    <citation type="journal article" date="2018" name="Sci. Data">
        <title>The draft genome sequence of cork oak.</title>
        <authorList>
            <person name="Ramos A.M."/>
            <person name="Usie A."/>
            <person name="Barbosa P."/>
            <person name="Barros P.M."/>
            <person name="Capote T."/>
            <person name="Chaves I."/>
            <person name="Simoes F."/>
            <person name="Abreu I."/>
            <person name="Carrasquinho I."/>
            <person name="Faro C."/>
            <person name="Guimaraes J.B."/>
            <person name="Mendonca D."/>
            <person name="Nobrega F."/>
            <person name="Rodrigues L."/>
            <person name="Saibo N.J.M."/>
            <person name="Varela M.C."/>
            <person name="Egas C."/>
            <person name="Matos J."/>
            <person name="Miguel C.M."/>
            <person name="Oliveira M.M."/>
            <person name="Ricardo C.P."/>
            <person name="Goncalves S."/>
        </authorList>
    </citation>
    <scope>NUCLEOTIDE SEQUENCE [LARGE SCALE GENOMIC DNA]</scope>
    <source>
        <strain evidence="2">cv. HL8</strain>
    </source>
</reference>